<feature type="DNA-binding region" description="H-T-H motif" evidence="2">
    <location>
        <begin position="36"/>
        <end position="55"/>
    </location>
</feature>
<keyword evidence="6" id="KW-1185">Reference proteome</keyword>
<feature type="domain" description="HTH tetR-type" evidence="4">
    <location>
        <begin position="13"/>
        <end position="73"/>
    </location>
</feature>
<dbReference type="RefSeq" id="WP_085877928.1">
    <property type="nucleotide sequence ID" value="NZ_FWFZ01000003.1"/>
</dbReference>
<dbReference type="GO" id="GO:0003677">
    <property type="term" value="F:DNA binding"/>
    <property type="evidence" value="ECO:0007669"/>
    <property type="project" value="UniProtKB-UniRule"/>
</dbReference>
<evidence type="ECO:0000259" key="4">
    <source>
        <dbReference type="PROSITE" id="PS50977"/>
    </source>
</evidence>
<name>A0A1Y5RZS4_9RHOB</name>
<dbReference type="SUPFAM" id="SSF46689">
    <property type="entry name" value="Homeodomain-like"/>
    <property type="match status" value="1"/>
</dbReference>
<gene>
    <name evidence="5" type="ORF">ROA7023_00993</name>
</gene>
<evidence type="ECO:0000256" key="3">
    <source>
        <dbReference type="SAM" id="MobiDB-lite"/>
    </source>
</evidence>
<dbReference type="Proteomes" id="UP000193900">
    <property type="component" value="Unassembled WGS sequence"/>
</dbReference>
<evidence type="ECO:0000256" key="2">
    <source>
        <dbReference type="PROSITE-ProRule" id="PRU00335"/>
    </source>
</evidence>
<dbReference type="PROSITE" id="PS50977">
    <property type="entry name" value="HTH_TETR_2"/>
    <property type="match status" value="1"/>
</dbReference>
<feature type="compositionally biased region" description="Gly residues" evidence="3">
    <location>
        <begin position="213"/>
        <end position="223"/>
    </location>
</feature>
<dbReference type="EMBL" id="FWFZ01000003">
    <property type="protein sequence ID" value="SLN28705.1"/>
    <property type="molecule type" value="Genomic_DNA"/>
</dbReference>
<dbReference type="Gene3D" id="1.10.357.10">
    <property type="entry name" value="Tetracycline Repressor, domain 2"/>
    <property type="match status" value="1"/>
</dbReference>
<organism evidence="5 6">
    <name type="scientific">Roseisalinus antarcticus</name>
    <dbReference type="NCBI Taxonomy" id="254357"/>
    <lineage>
        <taxon>Bacteria</taxon>
        <taxon>Pseudomonadati</taxon>
        <taxon>Pseudomonadota</taxon>
        <taxon>Alphaproteobacteria</taxon>
        <taxon>Rhodobacterales</taxon>
        <taxon>Roseobacteraceae</taxon>
        <taxon>Roseisalinus</taxon>
    </lineage>
</organism>
<protein>
    <submittedName>
        <fullName evidence="5">Bacterial regulatory proteins, tetR family</fullName>
    </submittedName>
</protein>
<sequence>MTTGAETRTAGWRGSADVWLDAAYDILVSRGVGQIKIGAMAAALGLSRTSFYWHFPDREALLDALVRRWQEKNTGNLVRQSELWAATIAEAVLNVFDCWISPELFDARLDFAIRNWAQSSPPLKQAVAATDAARLAALTAMFARHGHDPEESDVRARTLYLTQVGYISMATVEPLPDRLARMPAYVATFTGRAPTSEDVERFASRHRHRAGLSGSGGRSRGAS</sequence>
<feature type="region of interest" description="Disordered" evidence="3">
    <location>
        <begin position="196"/>
        <end position="223"/>
    </location>
</feature>
<keyword evidence="1 2" id="KW-0238">DNA-binding</keyword>
<dbReference type="Pfam" id="PF00440">
    <property type="entry name" value="TetR_N"/>
    <property type="match status" value="1"/>
</dbReference>
<evidence type="ECO:0000313" key="5">
    <source>
        <dbReference type="EMBL" id="SLN28705.1"/>
    </source>
</evidence>
<dbReference type="PRINTS" id="PR00455">
    <property type="entry name" value="HTHTETR"/>
</dbReference>
<proteinExistence type="predicted"/>
<accession>A0A1Y5RZS4</accession>
<reference evidence="5 6" key="1">
    <citation type="submission" date="2017-03" db="EMBL/GenBank/DDBJ databases">
        <authorList>
            <person name="Afonso C.L."/>
            <person name="Miller P.J."/>
            <person name="Scott M.A."/>
            <person name="Spackman E."/>
            <person name="Goraichik I."/>
            <person name="Dimitrov K.M."/>
            <person name="Suarez D.L."/>
            <person name="Swayne D.E."/>
        </authorList>
    </citation>
    <scope>NUCLEOTIDE SEQUENCE [LARGE SCALE GENOMIC DNA]</scope>
    <source>
        <strain evidence="5 6">CECT 7023</strain>
    </source>
</reference>
<dbReference type="AlphaFoldDB" id="A0A1Y5RZS4"/>
<dbReference type="OrthoDB" id="3218408at2"/>
<dbReference type="InterPro" id="IPR001647">
    <property type="entry name" value="HTH_TetR"/>
</dbReference>
<dbReference type="InterPro" id="IPR009057">
    <property type="entry name" value="Homeodomain-like_sf"/>
</dbReference>
<evidence type="ECO:0000313" key="6">
    <source>
        <dbReference type="Proteomes" id="UP000193900"/>
    </source>
</evidence>
<evidence type="ECO:0000256" key="1">
    <source>
        <dbReference type="ARBA" id="ARBA00023125"/>
    </source>
</evidence>